<protein>
    <recommendedName>
        <fullName evidence="1">F-box domain-containing protein</fullName>
    </recommendedName>
</protein>
<evidence type="ECO:0000313" key="3">
    <source>
        <dbReference type="Proteomes" id="UP000324705"/>
    </source>
</evidence>
<feature type="domain" description="F-box" evidence="1">
    <location>
        <begin position="13"/>
        <end position="56"/>
    </location>
</feature>
<dbReference type="AlphaFoldDB" id="A0A9R0SM37"/>
<dbReference type="InterPro" id="IPR001810">
    <property type="entry name" value="F-box_dom"/>
</dbReference>
<dbReference type="InterPro" id="IPR036047">
    <property type="entry name" value="F-box-like_dom_sf"/>
</dbReference>
<evidence type="ECO:0000259" key="1">
    <source>
        <dbReference type="SMART" id="SM00256"/>
    </source>
</evidence>
<name>A0A9R0SM37_TRITD</name>
<sequence>MEAPPPPRRPPAIPDELFEEILLRLPPDDPACLHRASRVCKAWSHTVSSLRFRRRLHELHGTPPVLGFLHNWEDDFIPRFISTTASSFSLAAPDRRTWRALDCRHRRALFFPQEFGGPAMLLWDSITGAQQRIPVPAAFKSDDFPTAAVFCAADGCDHGDCFGGPFRVVFFFTVEVDEGTHATSACIYLSETGAWGELTSAHSNREFLEFRESYSVLVDRSALYFMFDGNADTASVVQFDLASHDLTVFGLPDTYRLCI</sequence>
<dbReference type="PANTHER" id="PTHR32133">
    <property type="entry name" value="OS07G0120400 PROTEIN"/>
    <property type="match status" value="1"/>
</dbReference>
<dbReference type="Gramene" id="TRITD4Av1G225210.7">
    <property type="protein sequence ID" value="TRITD4Av1G225210.7"/>
    <property type="gene ID" value="TRITD4Av1G225210"/>
</dbReference>
<dbReference type="Pfam" id="PF00646">
    <property type="entry name" value="F-box"/>
    <property type="match status" value="1"/>
</dbReference>
<dbReference type="EMBL" id="LT934117">
    <property type="protein sequence ID" value="VAH97689.1"/>
    <property type="molecule type" value="Genomic_DNA"/>
</dbReference>
<dbReference type="SMART" id="SM00256">
    <property type="entry name" value="FBOX"/>
    <property type="match status" value="1"/>
</dbReference>
<dbReference type="Proteomes" id="UP000324705">
    <property type="component" value="Chromosome 4A"/>
</dbReference>
<dbReference type="Gene3D" id="1.20.1280.50">
    <property type="match status" value="1"/>
</dbReference>
<reference evidence="2 3" key="1">
    <citation type="submission" date="2017-09" db="EMBL/GenBank/DDBJ databases">
        <authorList>
            <consortium name="International Durum Wheat Genome Sequencing Consortium (IDWGSC)"/>
            <person name="Milanesi L."/>
        </authorList>
    </citation>
    <scope>NUCLEOTIDE SEQUENCE [LARGE SCALE GENOMIC DNA]</scope>
    <source>
        <strain evidence="3">cv. Svevo</strain>
    </source>
</reference>
<dbReference type="SUPFAM" id="SSF81383">
    <property type="entry name" value="F-box domain"/>
    <property type="match status" value="1"/>
</dbReference>
<dbReference type="PANTHER" id="PTHR32133:SF376">
    <property type="entry name" value="F-BOX DOMAIN-CONTAINING PROTEIN"/>
    <property type="match status" value="1"/>
</dbReference>
<accession>A0A9R0SM37</accession>
<proteinExistence type="predicted"/>
<evidence type="ECO:0000313" key="2">
    <source>
        <dbReference type="EMBL" id="VAH97689.1"/>
    </source>
</evidence>
<keyword evidence="3" id="KW-1185">Reference proteome</keyword>
<organism evidence="2 3">
    <name type="scientific">Triticum turgidum subsp. durum</name>
    <name type="common">Durum wheat</name>
    <name type="synonym">Triticum durum</name>
    <dbReference type="NCBI Taxonomy" id="4567"/>
    <lineage>
        <taxon>Eukaryota</taxon>
        <taxon>Viridiplantae</taxon>
        <taxon>Streptophyta</taxon>
        <taxon>Embryophyta</taxon>
        <taxon>Tracheophyta</taxon>
        <taxon>Spermatophyta</taxon>
        <taxon>Magnoliopsida</taxon>
        <taxon>Liliopsida</taxon>
        <taxon>Poales</taxon>
        <taxon>Poaceae</taxon>
        <taxon>BOP clade</taxon>
        <taxon>Pooideae</taxon>
        <taxon>Triticodae</taxon>
        <taxon>Triticeae</taxon>
        <taxon>Triticinae</taxon>
        <taxon>Triticum</taxon>
    </lineage>
</organism>
<gene>
    <name evidence="2" type="ORF">TRITD_4Av1G225210</name>
</gene>